<organism evidence="11 12">
    <name type="scientific">Ectocarpus siliculosus</name>
    <name type="common">Brown alga</name>
    <name type="synonym">Conferva siliculosa</name>
    <dbReference type="NCBI Taxonomy" id="2880"/>
    <lineage>
        <taxon>Eukaryota</taxon>
        <taxon>Sar</taxon>
        <taxon>Stramenopiles</taxon>
        <taxon>Ochrophyta</taxon>
        <taxon>PX clade</taxon>
        <taxon>Phaeophyceae</taxon>
        <taxon>Ectocarpales</taxon>
        <taxon>Ectocarpaceae</taxon>
        <taxon>Ectocarpus</taxon>
    </lineage>
</organism>
<evidence type="ECO:0000256" key="8">
    <source>
        <dbReference type="PIRSR" id="PIRSR630616-3"/>
    </source>
</evidence>
<dbReference type="EMBL" id="FN648275">
    <property type="protein sequence ID" value="CBJ30164.1"/>
    <property type="molecule type" value="Genomic_DNA"/>
</dbReference>
<dbReference type="SMART" id="SM00220">
    <property type="entry name" value="S_TKc"/>
    <property type="match status" value="1"/>
</dbReference>
<evidence type="ECO:0000256" key="3">
    <source>
        <dbReference type="ARBA" id="ARBA00022741"/>
    </source>
</evidence>
<dbReference type="OMA" id="ALERFCY"/>
<keyword evidence="3 7" id="KW-0547">Nucleotide-binding</keyword>
<dbReference type="SUPFAM" id="SSF56112">
    <property type="entry name" value="Protein kinase-like (PK-like)"/>
    <property type="match status" value="1"/>
</dbReference>
<dbReference type="STRING" id="2880.D7FNA7"/>
<keyword evidence="1" id="KW-0723">Serine/threonine-protein kinase</keyword>
<dbReference type="InterPro" id="IPR000719">
    <property type="entry name" value="Prot_kinase_dom"/>
</dbReference>
<feature type="domain" description="Protein kinase" evidence="10">
    <location>
        <begin position="1"/>
        <end position="248"/>
    </location>
</feature>
<feature type="region of interest" description="Disordered" evidence="9">
    <location>
        <begin position="263"/>
        <end position="303"/>
    </location>
</feature>
<feature type="active site" description="Proton acceptor" evidence="6">
    <location>
        <position position="117"/>
    </location>
</feature>
<evidence type="ECO:0000256" key="2">
    <source>
        <dbReference type="ARBA" id="ARBA00022679"/>
    </source>
</evidence>
<proteinExistence type="predicted"/>
<evidence type="ECO:0000256" key="4">
    <source>
        <dbReference type="ARBA" id="ARBA00022777"/>
    </source>
</evidence>
<dbReference type="Proteomes" id="UP000002630">
    <property type="component" value="Linkage Group LG25"/>
</dbReference>
<dbReference type="InParanoid" id="D7FNA7"/>
<dbReference type="GO" id="GO:0005524">
    <property type="term" value="F:ATP binding"/>
    <property type="evidence" value="ECO:0007669"/>
    <property type="project" value="UniProtKB-KW"/>
</dbReference>
<feature type="compositionally biased region" description="Polar residues" evidence="9">
    <location>
        <begin position="333"/>
        <end position="354"/>
    </location>
</feature>
<dbReference type="InterPro" id="IPR030616">
    <property type="entry name" value="Aur-like"/>
</dbReference>
<evidence type="ECO:0000313" key="11">
    <source>
        <dbReference type="EMBL" id="CBJ30164.1"/>
    </source>
</evidence>
<evidence type="ECO:0000256" key="1">
    <source>
        <dbReference type="ARBA" id="ARBA00022527"/>
    </source>
</evidence>
<feature type="binding site" evidence="7">
    <location>
        <position position="141"/>
    </location>
    <ligand>
        <name>ATP</name>
        <dbReference type="ChEBI" id="CHEBI:30616"/>
    </ligand>
</feature>
<protein>
    <submittedName>
        <fullName evidence="11">Phosphorylase kinase gamma, testis subunit</fullName>
    </submittedName>
</protein>
<evidence type="ECO:0000256" key="6">
    <source>
        <dbReference type="PIRSR" id="PIRSR630616-1"/>
    </source>
</evidence>
<accession>D7FNA7</accession>
<dbReference type="Gene3D" id="1.10.510.10">
    <property type="entry name" value="Transferase(Phosphotransferase) domain 1"/>
    <property type="match status" value="1"/>
</dbReference>
<feature type="binding site" evidence="7">
    <location>
        <begin position="72"/>
        <end position="74"/>
    </location>
    <ligand>
        <name>ATP</name>
        <dbReference type="ChEBI" id="CHEBI:30616"/>
    </ligand>
</feature>
<evidence type="ECO:0000259" key="10">
    <source>
        <dbReference type="PROSITE" id="PS50011"/>
    </source>
</evidence>
<feature type="binding site" evidence="7">
    <location>
        <position position="19"/>
    </location>
    <ligand>
        <name>ATP</name>
        <dbReference type="ChEBI" id="CHEBI:30616"/>
    </ligand>
</feature>
<dbReference type="GO" id="GO:0004674">
    <property type="term" value="F:protein serine/threonine kinase activity"/>
    <property type="evidence" value="ECO:0007669"/>
    <property type="project" value="UniProtKB-KW"/>
</dbReference>
<dbReference type="InterPro" id="IPR008271">
    <property type="entry name" value="Ser/Thr_kinase_AS"/>
</dbReference>
<keyword evidence="12" id="KW-1185">Reference proteome</keyword>
<dbReference type="PANTHER" id="PTHR24350">
    <property type="entry name" value="SERINE/THREONINE-PROTEIN KINASE IAL-RELATED"/>
    <property type="match status" value="1"/>
</dbReference>
<dbReference type="Pfam" id="PF00069">
    <property type="entry name" value="Pkinase"/>
    <property type="match status" value="1"/>
</dbReference>
<gene>
    <name evidence="11" type="ORF">Esi_0178_0019</name>
</gene>
<dbReference type="OrthoDB" id="541276at2759"/>
<dbReference type="AlphaFoldDB" id="D7FNA7"/>
<evidence type="ECO:0000256" key="7">
    <source>
        <dbReference type="PIRSR" id="PIRSR630616-2"/>
    </source>
</evidence>
<feature type="region of interest" description="Disordered" evidence="9">
    <location>
        <begin position="328"/>
        <end position="364"/>
    </location>
</feature>
<dbReference type="EMBL" id="FN649750">
    <property type="protein sequence ID" value="CBJ30164.1"/>
    <property type="molecule type" value="Genomic_DNA"/>
</dbReference>
<sequence>MSTLPRGVHVASNTPVAIKVIDPLARPNAERARKLFEREVNLHGVVTGLPNVIRLLGASTPTSTACCYLATEFATKGDLFNELRRRRALPENVVREVIMQLIIAVAGLHRNNICHRDIKPENILLKHSDVDPRRALLKLADFGHAGLVPADSMLFTRDCGTPGYKAPELRSEWKHGHGLAADLWSVGAVMNDCFSFKCRQPPVGDNTFWDRDVWETVSTHARNLLGRLLEADPRQRISAEEALQHPWIAGALSQTVYREIPASEGARSGEGEKSNHSTHRQERRHKMMNSEDPSKKKLNVNSGVRNVAGQVRIPSKVLKTERRWVLKPYPEKPSTSASEKQSNINATTDINNRGTSKDAWGSPSLYSLATNTSGFAKDARNVKGIGNGSPKAGGVSTVKFSTLRAPPCTPAANATTACQDAEARVPYTRSSKSIKNASRNATRKKSCAGVVAAAPGFQRRVGVRPEPEGANPVSVYIPQAIAAKNTAPIAETIEAPMSAASLGTKPEALERFCYKKADTVPP</sequence>
<evidence type="ECO:0000313" key="12">
    <source>
        <dbReference type="Proteomes" id="UP000002630"/>
    </source>
</evidence>
<feature type="compositionally biased region" description="Basic residues" evidence="9">
    <location>
        <begin position="276"/>
        <end position="287"/>
    </location>
</feature>
<dbReference type="eggNOG" id="KOG0599">
    <property type="taxonomic scope" value="Eukaryota"/>
</dbReference>
<evidence type="ECO:0000256" key="9">
    <source>
        <dbReference type="SAM" id="MobiDB-lite"/>
    </source>
</evidence>
<dbReference type="PROSITE" id="PS00108">
    <property type="entry name" value="PROTEIN_KINASE_ST"/>
    <property type="match status" value="1"/>
</dbReference>
<feature type="cross-link" description="Glycyl lysine isopeptide (Lys-Gly) (interchain with G-Cter in SUMO2)" evidence="8">
    <location>
        <position position="119"/>
    </location>
</feature>
<keyword evidence="4 11" id="KW-0418">Kinase</keyword>
<evidence type="ECO:0000256" key="5">
    <source>
        <dbReference type="ARBA" id="ARBA00022840"/>
    </source>
</evidence>
<keyword evidence="2" id="KW-0808">Transferase</keyword>
<dbReference type="InterPro" id="IPR011009">
    <property type="entry name" value="Kinase-like_dom_sf"/>
</dbReference>
<name>D7FNA7_ECTSI</name>
<dbReference type="PROSITE" id="PS50011">
    <property type="entry name" value="PROTEIN_KINASE_DOM"/>
    <property type="match status" value="1"/>
</dbReference>
<feature type="binding site" evidence="7">
    <location>
        <begin position="121"/>
        <end position="122"/>
    </location>
    <ligand>
        <name>ATP</name>
        <dbReference type="ChEBI" id="CHEBI:30616"/>
    </ligand>
</feature>
<reference evidence="11 12" key="1">
    <citation type="journal article" date="2010" name="Nature">
        <title>The Ectocarpus genome and the independent evolution of multicellularity in brown algae.</title>
        <authorList>
            <person name="Cock J.M."/>
            <person name="Sterck L."/>
            <person name="Rouze P."/>
            <person name="Scornet D."/>
            <person name="Allen A.E."/>
            <person name="Amoutzias G."/>
            <person name="Anthouard V."/>
            <person name="Artiguenave F."/>
            <person name="Aury J.M."/>
            <person name="Badger J.H."/>
            <person name="Beszteri B."/>
            <person name="Billiau K."/>
            <person name="Bonnet E."/>
            <person name="Bothwell J.H."/>
            <person name="Bowler C."/>
            <person name="Boyen C."/>
            <person name="Brownlee C."/>
            <person name="Carrano C.J."/>
            <person name="Charrier B."/>
            <person name="Cho G.Y."/>
            <person name="Coelho S.M."/>
            <person name="Collen J."/>
            <person name="Corre E."/>
            <person name="Da Silva C."/>
            <person name="Delage L."/>
            <person name="Delaroque N."/>
            <person name="Dittami S.M."/>
            <person name="Doulbeau S."/>
            <person name="Elias M."/>
            <person name="Farnham G."/>
            <person name="Gachon C.M."/>
            <person name="Gschloessl B."/>
            <person name="Heesch S."/>
            <person name="Jabbari K."/>
            <person name="Jubin C."/>
            <person name="Kawai H."/>
            <person name="Kimura K."/>
            <person name="Kloareg B."/>
            <person name="Kupper F.C."/>
            <person name="Lang D."/>
            <person name="Le Bail A."/>
            <person name="Leblanc C."/>
            <person name="Lerouge P."/>
            <person name="Lohr M."/>
            <person name="Lopez P.J."/>
            <person name="Martens C."/>
            <person name="Maumus F."/>
            <person name="Michel G."/>
            <person name="Miranda-Saavedra D."/>
            <person name="Morales J."/>
            <person name="Moreau H."/>
            <person name="Motomura T."/>
            <person name="Nagasato C."/>
            <person name="Napoli C.A."/>
            <person name="Nelson D.R."/>
            <person name="Nyvall-Collen P."/>
            <person name="Peters A.F."/>
            <person name="Pommier C."/>
            <person name="Potin P."/>
            <person name="Poulain J."/>
            <person name="Quesneville H."/>
            <person name="Read B."/>
            <person name="Rensing S.A."/>
            <person name="Ritter A."/>
            <person name="Rousvoal S."/>
            <person name="Samanta M."/>
            <person name="Samson G."/>
            <person name="Schroeder D.C."/>
            <person name="Segurens B."/>
            <person name="Strittmatter M."/>
            <person name="Tonon T."/>
            <person name="Tregear J.W."/>
            <person name="Valentin K."/>
            <person name="von Dassow P."/>
            <person name="Yamagishi T."/>
            <person name="Van de Peer Y."/>
            <person name="Wincker P."/>
        </authorList>
    </citation>
    <scope>NUCLEOTIDE SEQUENCE [LARGE SCALE GENOMIC DNA]</scope>
    <source>
        <strain evidence="12">Ec32 / CCAP1310/4</strain>
    </source>
</reference>
<keyword evidence="5 7" id="KW-0067">ATP-binding</keyword>